<feature type="compositionally biased region" description="Basic and acidic residues" evidence="1">
    <location>
        <begin position="276"/>
        <end position="290"/>
    </location>
</feature>
<proteinExistence type="predicted"/>
<dbReference type="AlphaFoldDB" id="A0A8H8NP43"/>
<protein>
    <submittedName>
        <fullName evidence="2">Uncharacterized protein</fullName>
    </submittedName>
</protein>
<dbReference type="RefSeq" id="XP_043176055.1">
    <property type="nucleotide sequence ID" value="XM_043323636.1"/>
</dbReference>
<reference evidence="2" key="1">
    <citation type="submission" date="2020-05" db="EMBL/GenBank/DDBJ databases">
        <title>Evolutionary and genomic comparisons of hybrid uninucleate and nonhybrid Rhizoctonia fungi.</title>
        <authorList>
            <person name="Li C."/>
            <person name="Chen X."/>
        </authorList>
    </citation>
    <scope>NUCLEOTIDE SEQUENCE</scope>
    <source>
        <strain evidence="2">AG-1 IA</strain>
    </source>
</reference>
<dbReference type="KEGG" id="rsx:RhiXN_03819"/>
<evidence type="ECO:0000256" key="1">
    <source>
        <dbReference type="SAM" id="MobiDB-lite"/>
    </source>
</evidence>
<organism evidence="2 3">
    <name type="scientific">Rhizoctonia solani</name>
    <dbReference type="NCBI Taxonomy" id="456999"/>
    <lineage>
        <taxon>Eukaryota</taxon>
        <taxon>Fungi</taxon>
        <taxon>Dikarya</taxon>
        <taxon>Basidiomycota</taxon>
        <taxon>Agaricomycotina</taxon>
        <taxon>Agaricomycetes</taxon>
        <taxon>Cantharellales</taxon>
        <taxon>Ceratobasidiaceae</taxon>
        <taxon>Rhizoctonia</taxon>
    </lineage>
</organism>
<dbReference type="GeneID" id="67026099"/>
<gene>
    <name evidence="2" type="ORF">RhiXN_03819</name>
</gene>
<feature type="compositionally biased region" description="Basic and acidic residues" evidence="1">
    <location>
        <begin position="244"/>
        <end position="258"/>
    </location>
</feature>
<feature type="compositionally biased region" description="Polar residues" evidence="1">
    <location>
        <begin position="259"/>
        <end position="272"/>
    </location>
</feature>
<name>A0A8H8NP43_9AGAM</name>
<dbReference type="Proteomes" id="UP000650533">
    <property type="component" value="Chromosome 1"/>
</dbReference>
<dbReference type="EMBL" id="CP059658">
    <property type="protein sequence ID" value="QRW15818.1"/>
    <property type="molecule type" value="Genomic_DNA"/>
</dbReference>
<sequence>MSWLKKHNPQILWEKHTLVFNSLYCSNNCLLVPAVLELKATEETPTPYQEFSRVFSEEESSKLPPHCPYDIAIELLPDAKPRHGTYLPHAVFIIPSTRSGVPHPYSRPTSRSSQRSVAARSQPPSRGPSPPPQHLPGMEPEPTLASLLKAIQTLTSQVGSLQAQIHTQGQQLSELKAICKETNNLVGDKDQGGAQAKPGPSTGPITPPTHTGGEAHTPGMVRPGLKAPFRPSRGMGFDSEEEEEPRRVPKREPCDTPKRSLSSLTPFDSGSSVKRPKMELPDPYKGDSRGRKATQWLDRMLLWVALH</sequence>
<evidence type="ECO:0000313" key="2">
    <source>
        <dbReference type="EMBL" id="QRW15818.1"/>
    </source>
</evidence>
<feature type="compositionally biased region" description="Low complexity" evidence="1">
    <location>
        <begin position="110"/>
        <end position="124"/>
    </location>
</feature>
<accession>A0A8H8NP43</accession>
<evidence type="ECO:0000313" key="3">
    <source>
        <dbReference type="Proteomes" id="UP000650533"/>
    </source>
</evidence>
<feature type="compositionally biased region" description="Low complexity" evidence="1">
    <location>
        <begin position="198"/>
        <end position="212"/>
    </location>
</feature>
<feature type="compositionally biased region" description="Pro residues" evidence="1">
    <location>
        <begin position="125"/>
        <end position="134"/>
    </location>
</feature>
<feature type="region of interest" description="Disordered" evidence="1">
    <location>
        <begin position="186"/>
        <end position="290"/>
    </location>
</feature>
<feature type="region of interest" description="Disordered" evidence="1">
    <location>
        <begin position="98"/>
        <end position="140"/>
    </location>
</feature>